<dbReference type="CDD" id="cd02961">
    <property type="entry name" value="PDI_a_family"/>
    <property type="match status" value="1"/>
</dbReference>
<evidence type="ECO:0000313" key="13">
    <source>
        <dbReference type="EMBL" id="KAJ6700913.1"/>
    </source>
</evidence>
<evidence type="ECO:0000256" key="1">
    <source>
        <dbReference type="ARBA" id="ARBA00001182"/>
    </source>
</evidence>
<reference evidence="13" key="1">
    <citation type="submission" date="2022-11" db="EMBL/GenBank/DDBJ databases">
        <authorList>
            <person name="Hyden B.L."/>
            <person name="Feng K."/>
            <person name="Yates T."/>
            <person name="Jawdy S."/>
            <person name="Smart L.B."/>
            <person name="Muchero W."/>
        </authorList>
    </citation>
    <scope>NUCLEOTIDE SEQUENCE</scope>
    <source>
        <tissue evidence="13">Shoot tip</tissue>
    </source>
</reference>
<dbReference type="PANTHER" id="PTHR18929">
    <property type="entry name" value="PROTEIN DISULFIDE ISOMERASE"/>
    <property type="match status" value="1"/>
</dbReference>
<evidence type="ECO:0000256" key="7">
    <source>
        <dbReference type="ARBA" id="ARBA00022824"/>
    </source>
</evidence>
<comment type="caution">
    <text evidence="13">The sequence shown here is derived from an EMBL/GenBank/DDBJ whole genome shotgun (WGS) entry which is preliminary data.</text>
</comment>
<keyword evidence="5" id="KW-0732">Signal</keyword>
<keyword evidence="6" id="KW-0677">Repeat</keyword>
<evidence type="ECO:0000256" key="9">
    <source>
        <dbReference type="ARBA" id="ARBA00023235"/>
    </source>
</evidence>
<dbReference type="SUPFAM" id="SSF52833">
    <property type="entry name" value="Thioredoxin-like"/>
    <property type="match status" value="4"/>
</dbReference>
<evidence type="ECO:0000256" key="10">
    <source>
        <dbReference type="ARBA" id="ARBA00023284"/>
    </source>
</evidence>
<dbReference type="FunFam" id="3.40.30.10:FF:000204">
    <property type="entry name" value="Protein disulfide isomerase-like 1-6"/>
    <property type="match status" value="1"/>
</dbReference>
<comment type="subcellular location">
    <subcellularLocation>
        <location evidence="2">Endoplasmic reticulum lumen</location>
    </subcellularLocation>
</comment>
<dbReference type="GO" id="GO:0034976">
    <property type="term" value="P:response to endoplasmic reticulum stress"/>
    <property type="evidence" value="ECO:0007669"/>
    <property type="project" value="TreeGrafter"/>
</dbReference>
<evidence type="ECO:0000256" key="8">
    <source>
        <dbReference type="ARBA" id="ARBA00023157"/>
    </source>
</evidence>
<dbReference type="EC" id="5.3.4.1" evidence="4"/>
<dbReference type="CDD" id="cd02982">
    <property type="entry name" value="PDI_b'_family"/>
    <property type="match status" value="1"/>
</dbReference>
<keyword evidence="7" id="KW-0256">Endoplasmic reticulum</keyword>
<accession>A0A9Q0Q6H3</accession>
<evidence type="ECO:0000256" key="4">
    <source>
        <dbReference type="ARBA" id="ARBA00012723"/>
    </source>
</evidence>
<keyword evidence="8" id="KW-1015">Disulfide bond</keyword>
<keyword evidence="11" id="KW-0472">Membrane</keyword>
<dbReference type="InterPro" id="IPR013766">
    <property type="entry name" value="Thioredoxin_domain"/>
</dbReference>
<dbReference type="GO" id="GO:0003756">
    <property type="term" value="F:protein disulfide isomerase activity"/>
    <property type="evidence" value="ECO:0007669"/>
    <property type="project" value="UniProtKB-EC"/>
</dbReference>
<feature type="transmembrane region" description="Helical" evidence="11">
    <location>
        <begin position="12"/>
        <end position="29"/>
    </location>
</feature>
<gene>
    <name evidence="13" type="ORF">OIU74_012296</name>
</gene>
<comment type="catalytic activity">
    <reaction evidence="1">
        <text>Catalyzes the rearrangement of -S-S- bonds in proteins.</text>
        <dbReference type="EC" id="5.3.4.1"/>
    </reaction>
</comment>
<keyword evidence="10" id="KW-0676">Redox-active center</keyword>
<dbReference type="Proteomes" id="UP001151752">
    <property type="component" value="Chromosome 1"/>
</dbReference>
<dbReference type="InterPro" id="IPR036249">
    <property type="entry name" value="Thioredoxin-like_sf"/>
</dbReference>
<keyword evidence="14" id="KW-1185">Reference proteome</keyword>
<keyword evidence="11" id="KW-0812">Transmembrane</keyword>
<evidence type="ECO:0000256" key="11">
    <source>
        <dbReference type="SAM" id="Phobius"/>
    </source>
</evidence>
<keyword evidence="11" id="KW-1133">Transmembrane helix</keyword>
<name>A0A9Q0Q6H3_9ROSI</name>
<feature type="domain" description="Thioredoxin" evidence="12">
    <location>
        <begin position="63"/>
        <end position="187"/>
    </location>
</feature>
<reference evidence="13" key="2">
    <citation type="journal article" date="2023" name="Int. J. Mol. Sci.">
        <title>De Novo Assembly and Annotation of 11 Diverse Shrub Willow (Salix) Genomes Reveals Novel Gene Organization in Sex-Linked Regions.</title>
        <authorList>
            <person name="Hyden B."/>
            <person name="Feng K."/>
            <person name="Yates T.B."/>
            <person name="Jawdy S."/>
            <person name="Cereghino C."/>
            <person name="Smart L.B."/>
            <person name="Muchero W."/>
        </authorList>
    </citation>
    <scope>NUCLEOTIDE SEQUENCE</scope>
    <source>
        <tissue evidence="13">Shoot tip</tissue>
    </source>
</reference>
<evidence type="ECO:0000313" key="14">
    <source>
        <dbReference type="Proteomes" id="UP001151752"/>
    </source>
</evidence>
<dbReference type="Gene3D" id="3.40.30.10">
    <property type="entry name" value="Glutaredoxin"/>
    <property type="match status" value="4"/>
</dbReference>
<evidence type="ECO:0000259" key="12">
    <source>
        <dbReference type="PROSITE" id="PS51352"/>
    </source>
</evidence>
<dbReference type="GO" id="GO:0005788">
    <property type="term" value="C:endoplasmic reticulum lumen"/>
    <property type="evidence" value="ECO:0007669"/>
    <property type="project" value="UniProtKB-SubCell"/>
</dbReference>
<dbReference type="EMBL" id="JAPFFM010000016">
    <property type="protein sequence ID" value="KAJ6700913.1"/>
    <property type="molecule type" value="Genomic_DNA"/>
</dbReference>
<protein>
    <recommendedName>
        <fullName evidence="4">protein disulfide-isomerase</fullName>
        <ecNumber evidence="4">5.3.4.1</ecNumber>
    </recommendedName>
</protein>
<dbReference type="PANTHER" id="PTHR18929:SF189">
    <property type="entry name" value="PROTEIN DISULFIDE ISOMERASE-LIKE 1-5-RELATED"/>
    <property type="match status" value="1"/>
</dbReference>
<dbReference type="PROSITE" id="PS51352">
    <property type="entry name" value="THIOREDOXIN_2"/>
    <property type="match status" value="2"/>
</dbReference>
<dbReference type="FunFam" id="3.40.30.10:FF:000201">
    <property type="entry name" value="Protein disulfide isomerase-like 1-5"/>
    <property type="match status" value="1"/>
</dbReference>
<evidence type="ECO:0000256" key="5">
    <source>
        <dbReference type="ARBA" id="ARBA00022729"/>
    </source>
</evidence>
<dbReference type="GO" id="GO:0006457">
    <property type="term" value="P:protein folding"/>
    <property type="evidence" value="ECO:0007669"/>
    <property type="project" value="TreeGrafter"/>
</dbReference>
<comment type="similarity">
    <text evidence="3">Belongs to the protein disulfide isomerase family.</text>
</comment>
<dbReference type="Pfam" id="PF00085">
    <property type="entry name" value="Thioredoxin"/>
    <property type="match status" value="2"/>
</dbReference>
<evidence type="ECO:0000256" key="2">
    <source>
        <dbReference type="ARBA" id="ARBA00004319"/>
    </source>
</evidence>
<feature type="domain" description="Thioredoxin" evidence="12">
    <location>
        <begin position="403"/>
        <end position="531"/>
    </location>
</feature>
<sequence>MFPAKPTSRSILFTATIFVLLIFTIYVTANEDPTVETDNEGVDSDLQELIAIDEQGGGGGEEQQQGDQQKEAEVLSKAQRIVLELNSDNARRVIDQNEFVLILGYAPWCARSAELMPQFAEAANKLKDLGSPVLMAKLDAERYPKVASTLGIKGFPTLLLFVNGTSQVYTGGFSGEDIVIWARKKTGLPVIRISSSVEAEDFQKKYHLFVLGLFDKFEGHDYEEFIKAATTDNEIQFVEVSSSSVAKILFPNINATDHFIGIVKSEPEKYIAYGELLIFNQLEGIFEKDTILQFLEYNKFPLVTILTELNSARVYSSPFKLQVIVFADSDDFKNLIQPLQEIARKFISKDIADENQAKPFLTLLGIEDSENTVVSAFDNRMSSKYLLESNPTPSNIEEFCSRLLHGTLSPYFKSQPIPDNKEKILQVIVGKTLDDLVLSSPKNVLLEVYTPWCINCETTTKQIEKLAKHFMGVDNLVFARIDASANEHPKLQVDDYPTLLFYPAGDKANPVKLSTKSTSKDLATVIKSLLRAKKDVPKDEL</sequence>
<dbReference type="CDD" id="cd02995">
    <property type="entry name" value="PDI_a_PDI_a'_C"/>
    <property type="match status" value="1"/>
</dbReference>
<dbReference type="CDD" id="cd02981">
    <property type="entry name" value="PDI_b_family"/>
    <property type="match status" value="1"/>
</dbReference>
<organism evidence="13 14">
    <name type="scientific">Salix koriyanagi</name>
    <dbReference type="NCBI Taxonomy" id="2511006"/>
    <lineage>
        <taxon>Eukaryota</taxon>
        <taxon>Viridiplantae</taxon>
        <taxon>Streptophyta</taxon>
        <taxon>Embryophyta</taxon>
        <taxon>Tracheophyta</taxon>
        <taxon>Spermatophyta</taxon>
        <taxon>Magnoliopsida</taxon>
        <taxon>eudicotyledons</taxon>
        <taxon>Gunneridae</taxon>
        <taxon>Pentapetalae</taxon>
        <taxon>rosids</taxon>
        <taxon>fabids</taxon>
        <taxon>Malpighiales</taxon>
        <taxon>Salicaceae</taxon>
        <taxon>Saliceae</taxon>
        <taxon>Salix</taxon>
    </lineage>
</organism>
<evidence type="ECO:0000256" key="3">
    <source>
        <dbReference type="ARBA" id="ARBA00006347"/>
    </source>
</evidence>
<evidence type="ECO:0000256" key="6">
    <source>
        <dbReference type="ARBA" id="ARBA00022737"/>
    </source>
</evidence>
<dbReference type="Pfam" id="PF13848">
    <property type="entry name" value="Thioredoxin_6"/>
    <property type="match status" value="1"/>
</dbReference>
<proteinExistence type="inferred from homology"/>
<dbReference type="FunFam" id="3.40.30.10:FF:000042">
    <property type="entry name" value="protein disulfide-isomerase A2"/>
    <property type="match status" value="1"/>
</dbReference>
<dbReference type="AlphaFoldDB" id="A0A9Q0Q6H3"/>
<keyword evidence="9 13" id="KW-0413">Isomerase</keyword>